<evidence type="ECO:0000256" key="4">
    <source>
        <dbReference type="ARBA" id="ARBA00022679"/>
    </source>
</evidence>
<evidence type="ECO:0000313" key="7">
    <source>
        <dbReference type="EMBL" id="MQA54319.1"/>
    </source>
</evidence>
<evidence type="ECO:0000256" key="1">
    <source>
        <dbReference type="ARBA" id="ARBA00001933"/>
    </source>
</evidence>
<dbReference type="InterPro" id="IPR015421">
    <property type="entry name" value="PyrdxlP-dep_Trfase_major"/>
</dbReference>
<dbReference type="EMBL" id="WHUV01000002">
    <property type="protein sequence ID" value="MQA54319.1"/>
    <property type="molecule type" value="Genomic_DNA"/>
</dbReference>
<comment type="cofactor">
    <cofactor evidence="1">
        <name>pyridoxal 5'-phosphate</name>
        <dbReference type="ChEBI" id="CHEBI:597326"/>
    </cofactor>
</comment>
<dbReference type="InterPro" id="IPR015422">
    <property type="entry name" value="PyrdxlP-dep_Trfase_small"/>
</dbReference>
<accession>A0A7X1PLB4</accession>
<evidence type="ECO:0000256" key="2">
    <source>
        <dbReference type="ARBA" id="ARBA00008954"/>
    </source>
</evidence>
<dbReference type="GO" id="GO:0008483">
    <property type="term" value="F:transaminase activity"/>
    <property type="evidence" value="ECO:0007669"/>
    <property type="project" value="UniProtKB-KW"/>
</dbReference>
<keyword evidence="4 7" id="KW-0808">Transferase</keyword>
<dbReference type="CDD" id="cd00610">
    <property type="entry name" value="OAT_like"/>
    <property type="match status" value="1"/>
</dbReference>
<organism evidence="7 8">
    <name type="scientific">Pseudomonas piscis</name>
    <dbReference type="NCBI Taxonomy" id="2614538"/>
    <lineage>
        <taxon>Bacteria</taxon>
        <taxon>Pseudomonadati</taxon>
        <taxon>Pseudomonadota</taxon>
        <taxon>Gammaproteobacteria</taxon>
        <taxon>Pseudomonadales</taxon>
        <taxon>Pseudomonadaceae</taxon>
        <taxon>Pseudomonas</taxon>
    </lineage>
</organism>
<dbReference type="InterPro" id="IPR015424">
    <property type="entry name" value="PyrdxlP-dep_Trfase"/>
</dbReference>
<dbReference type="PANTHER" id="PTHR43552">
    <property type="entry name" value="DIAMINOBUTYRATE--2-OXOGLUTARATE AMINOTRANSFERASE"/>
    <property type="match status" value="1"/>
</dbReference>
<sequence length="387" mass="42609">MLHSALVTADNQQYFDLFSSAGVANFGHNHPQIKARLIQYLQQDGPVHSLDFFTSAKAGFIELFESTILPERYRGHYHYYFSPPAGTLAIDAALKYARNATGRREVACFTNSFHGLSYNALSLTGNAAKRASAYTDLASVLRLPYDRYLGEHVDTVALYEKLLDDESSGYGLPAAVVFETIQAEGGIHACSANWYRRLLELCARKGIVTIVDEIQAGCGRAGGFFSFQALSEHYPDVICLAKSLSGFGLPISLVLVKKELDSLQPGENSGTFRGNALAVQSACFMLETFNSDEFAHGLKRNEQILQDVMAQVAQRCPVRGRHMIHGIELESAEIAKQVLVQLRNRHILVEQCGGQGRVIKIMPPLTSSADNLQCALDAVIQVVREYT</sequence>
<keyword evidence="3 7" id="KW-0032">Aminotransferase</keyword>
<dbReference type="Pfam" id="PF00202">
    <property type="entry name" value="Aminotran_3"/>
    <property type="match status" value="1"/>
</dbReference>
<dbReference type="Gene3D" id="3.90.1150.10">
    <property type="entry name" value="Aspartate Aminotransferase, domain 1"/>
    <property type="match status" value="1"/>
</dbReference>
<dbReference type="GO" id="GO:0030170">
    <property type="term" value="F:pyridoxal phosphate binding"/>
    <property type="evidence" value="ECO:0007669"/>
    <property type="project" value="InterPro"/>
</dbReference>
<proteinExistence type="inferred from homology"/>
<evidence type="ECO:0000313" key="8">
    <source>
        <dbReference type="Proteomes" id="UP000486534"/>
    </source>
</evidence>
<evidence type="ECO:0000256" key="5">
    <source>
        <dbReference type="ARBA" id="ARBA00022898"/>
    </source>
</evidence>
<dbReference type="PANTHER" id="PTHR43552:SF2">
    <property type="entry name" value="DIAMINOBUTYRATE--2-OXOGLUTARATE TRANSAMINASE"/>
    <property type="match status" value="1"/>
</dbReference>
<protein>
    <submittedName>
        <fullName evidence="7">Aminotransferase class III-fold pyridoxal phosphate-dependent enzyme</fullName>
    </submittedName>
</protein>
<dbReference type="Gene3D" id="3.40.640.10">
    <property type="entry name" value="Type I PLP-dependent aspartate aminotransferase-like (Major domain)"/>
    <property type="match status" value="1"/>
</dbReference>
<keyword evidence="5 6" id="KW-0663">Pyridoxal phosphate</keyword>
<dbReference type="InterPro" id="IPR004637">
    <property type="entry name" value="Dat"/>
</dbReference>
<evidence type="ECO:0000256" key="3">
    <source>
        <dbReference type="ARBA" id="ARBA00022576"/>
    </source>
</evidence>
<comment type="caution">
    <text evidence="7">The sequence shown here is derived from an EMBL/GenBank/DDBJ whole genome shotgun (WGS) entry which is preliminary data.</text>
</comment>
<gene>
    <name evidence="7" type="ORF">GDH07_13465</name>
</gene>
<comment type="similarity">
    <text evidence="2 6">Belongs to the class-III pyridoxal-phosphate-dependent aminotransferase family.</text>
</comment>
<dbReference type="SUPFAM" id="SSF53383">
    <property type="entry name" value="PLP-dependent transferases"/>
    <property type="match status" value="1"/>
</dbReference>
<dbReference type="AlphaFoldDB" id="A0A7X1PLB4"/>
<dbReference type="Proteomes" id="UP000486534">
    <property type="component" value="Unassembled WGS sequence"/>
</dbReference>
<name>A0A7X1PLB4_9PSED</name>
<reference evidence="7 8" key="1">
    <citation type="submission" date="2019-10" db="EMBL/GenBank/DDBJ databases">
        <title>Pseudomonas dajingensis sp. nov., isolated from the profound head ulcers of farmed Murray cod (Maccullochella peelii peelii).</title>
        <authorList>
            <person name="Liu Y."/>
        </authorList>
    </citation>
    <scope>NUCLEOTIDE SEQUENCE [LARGE SCALE GENOMIC DNA]</scope>
    <source>
        <strain evidence="7 8">MC042</strain>
    </source>
</reference>
<evidence type="ECO:0000256" key="6">
    <source>
        <dbReference type="RuleBase" id="RU003560"/>
    </source>
</evidence>
<dbReference type="InterPro" id="IPR005814">
    <property type="entry name" value="Aminotrans_3"/>
</dbReference>